<dbReference type="PANTHER" id="PTHR36974">
    <property type="entry name" value="MEMBRANE PROTEIN-RELATED"/>
    <property type="match status" value="1"/>
</dbReference>
<dbReference type="AlphaFoldDB" id="A0AAU6Q4D3"/>
<evidence type="ECO:0008006" key="3">
    <source>
        <dbReference type="Google" id="ProtNLM"/>
    </source>
</evidence>
<feature type="transmembrane region" description="Helical" evidence="1">
    <location>
        <begin position="75"/>
        <end position="95"/>
    </location>
</feature>
<evidence type="ECO:0000256" key="1">
    <source>
        <dbReference type="SAM" id="Phobius"/>
    </source>
</evidence>
<feature type="transmembrane region" description="Helical" evidence="1">
    <location>
        <begin position="110"/>
        <end position="130"/>
    </location>
</feature>
<keyword evidence="1" id="KW-0812">Transmembrane</keyword>
<evidence type="ECO:0000313" key="2">
    <source>
        <dbReference type="EMBL" id="WYF45275.1"/>
    </source>
</evidence>
<proteinExistence type="predicted"/>
<protein>
    <recommendedName>
        <fullName evidence="3">DoxX family membrane protein</fullName>
    </recommendedName>
</protein>
<name>A0AAU6Q4D3_9DEIO</name>
<dbReference type="EMBL" id="CP149782">
    <property type="protein sequence ID" value="WYF45275.1"/>
    <property type="molecule type" value="Genomic_DNA"/>
</dbReference>
<gene>
    <name evidence="2" type="ORF">WDJ50_03885</name>
</gene>
<feature type="transmembrane region" description="Helical" evidence="1">
    <location>
        <begin position="50"/>
        <end position="68"/>
    </location>
</feature>
<keyword evidence="1" id="KW-0472">Membrane</keyword>
<keyword evidence="1" id="KW-1133">Transmembrane helix</keyword>
<dbReference type="RefSeq" id="WP_339096480.1">
    <property type="nucleotide sequence ID" value="NZ_CP149782.1"/>
</dbReference>
<accession>A0AAU6Q4D3</accession>
<sequence>MSTRLTPLQHLARIGLGSFLAFAGVSHLTFARDEFQAQVPEALPLNEDFVVLASGVVEISLGLAFALWKEKRIPLGWLLAAFFIAVFPGNISQYLTRTDAFGLDTDRKRFIRLFFQPVLIGVALWSSGAWQERSQRSNR</sequence>
<feature type="transmembrane region" description="Helical" evidence="1">
    <location>
        <begin position="12"/>
        <end position="30"/>
    </location>
</feature>
<organism evidence="2">
    <name type="scientific">Deinococcus sp. VB142</name>
    <dbReference type="NCBI Taxonomy" id="3112952"/>
    <lineage>
        <taxon>Bacteria</taxon>
        <taxon>Thermotogati</taxon>
        <taxon>Deinococcota</taxon>
        <taxon>Deinococci</taxon>
        <taxon>Deinococcales</taxon>
        <taxon>Deinococcaceae</taxon>
        <taxon>Deinococcus</taxon>
    </lineage>
</organism>
<dbReference type="PANTHER" id="PTHR36974:SF1">
    <property type="entry name" value="DOXX FAMILY MEMBRANE PROTEIN"/>
    <property type="match status" value="1"/>
</dbReference>
<reference evidence="2" key="1">
    <citation type="submission" date="2024-03" db="EMBL/GenBank/DDBJ databases">
        <title>Deinococcus weizhi sp. nov., isolated from human skin.</title>
        <authorList>
            <person name="Wei Z."/>
            <person name="Tian F."/>
            <person name="Yang C."/>
            <person name="Xin L.T."/>
            <person name="Wen Z.J."/>
            <person name="Lan K.C."/>
            <person name="Yu L."/>
            <person name="Zhe W."/>
            <person name="Dan F.D."/>
            <person name="Jun W."/>
            <person name="Rui Z."/>
            <person name="Yong X.J."/>
            <person name="Ting Y."/>
            <person name="Wei X."/>
            <person name="Xu Z.G."/>
            <person name="Xin Z."/>
            <person name="Dong F.G."/>
            <person name="Ni X.M."/>
            <person name="Zheng M.G."/>
            <person name="Chun Y."/>
            <person name="Qian W.X."/>
        </authorList>
    </citation>
    <scope>NUCLEOTIDE SEQUENCE</scope>
    <source>
        <strain evidence="2">VB142</strain>
    </source>
</reference>